<organism evidence="4 5">
    <name type="scientific">Vibrio marinisediminis</name>
    <dbReference type="NCBI Taxonomy" id="2758441"/>
    <lineage>
        <taxon>Bacteria</taxon>
        <taxon>Pseudomonadati</taxon>
        <taxon>Pseudomonadota</taxon>
        <taxon>Gammaproteobacteria</taxon>
        <taxon>Vibrionales</taxon>
        <taxon>Vibrionaceae</taxon>
        <taxon>Vibrio</taxon>
    </lineage>
</organism>
<gene>
    <name evidence="4" type="primary">pgi</name>
    <name evidence="4" type="ORF">H2O73_21355</name>
</gene>
<dbReference type="Pfam" id="PF00342">
    <property type="entry name" value="PGI"/>
    <property type="match status" value="1"/>
</dbReference>
<dbReference type="InterPro" id="IPR046348">
    <property type="entry name" value="SIS_dom_sf"/>
</dbReference>
<name>A0A7W2FV94_9VIBR</name>
<keyword evidence="2" id="KW-0324">Glycolysis</keyword>
<dbReference type="PROSITE" id="PS00765">
    <property type="entry name" value="P_GLUCOSE_ISOMERASE_1"/>
    <property type="match status" value="1"/>
</dbReference>
<sequence>NIEKAKAFGISSNNIFPMWDWVGGRFSLWSAVGLSISLAVGNDHFEKLLQGANKMDIHFKTEAFKSNIPVILALLGVWYTNF</sequence>
<evidence type="ECO:0000256" key="2">
    <source>
        <dbReference type="ARBA" id="ARBA00023152"/>
    </source>
</evidence>
<dbReference type="InterPro" id="IPR001672">
    <property type="entry name" value="G6P_Isomerase"/>
</dbReference>
<dbReference type="GO" id="GO:0006096">
    <property type="term" value="P:glycolytic process"/>
    <property type="evidence" value="ECO:0007669"/>
    <property type="project" value="UniProtKB-KW"/>
</dbReference>
<dbReference type="PROSITE" id="PS51463">
    <property type="entry name" value="P_GLUCOSE_ISOMERASE_3"/>
    <property type="match status" value="1"/>
</dbReference>
<dbReference type="Gene3D" id="3.40.50.10490">
    <property type="entry name" value="Glucose-6-phosphate isomerase like protein, domain 1"/>
    <property type="match status" value="2"/>
</dbReference>
<dbReference type="GO" id="GO:0051156">
    <property type="term" value="P:glucose 6-phosphate metabolic process"/>
    <property type="evidence" value="ECO:0007669"/>
    <property type="project" value="TreeGrafter"/>
</dbReference>
<dbReference type="AlphaFoldDB" id="A0A7W2FV94"/>
<dbReference type="Proteomes" id="UP000571701">
    <property type="component" value="Unassembled WGS sequence"/>
</dbReference>
<protein>
    <submittedName>
        <fullName evidence="4">Glucose-6-phosphate isomerase</fullName>
        <ecNumber evidence="4">5.3.1.9</ecNumber>
    </submittedName>
</protein>
<accession>A0A7W2FV94</accession>
<reference evidence="4 5" key="1">
    <citation type="submission" date="2020-07" db="EMBL/GenBank/DDBJ databases">
        <title>Vibrio marinisediminis sp. nov., isolated from marine sediment.</title>
        <authorList>
            <person name="Ji X."/>
        </authorList>
    </citation>
    <scope>NUCLEOTIDE SEQUENCE [LARGE SCALE GENOMIC DNA]</scope>
    <source>
        <strain evidence="4 5">404</strain>
    </source>
</reference>
<dbReference type="EC" id="5.3.1.9" evidence="4"/>
<dbReference type="EMBL" id="JACFYF010000319">
    <property type="protein sequence ID" value="MBA5764898.1"/>
    <property type="molecule type" value="Genomic_DNA"/>
</dbReference>
<dbReference type="GO" id="GO:0048029">
    <property type="term" value="F:monosaccharide binding"/>
    <property type="evidence" value="ECO:0007669"/>
    <property type="project" value="TreeGrafter"/>
</dbReference>
<evidence type="ECO:0000256" key="1">
    <source>
        <dbReference type="ARBA" id="ARBA00022432"/>
    </source>
</evidence>
<dbReference type="InterPro" id="IPR018189">
    <property type="entry name" value="Phosphoglucose_isomerase_CS"/>
</dbReference>
<feature type="non-terminal residue" evidence="4">
    <location>
        <position position="82"/>
    </location>
</feature>
<dbReference type="PANTHER" id="PTHR11469:SF1">
    <property type="entry name" value="GLUCOSE-6-PHOSPHATE ISOMERASE"/>
    <property type="match status" value="1"/>
</dbReference>
<evidence type="ECO:0000313" key="4">
    <source>
        <dbReference type="EMBL" id="MBA5764898.1"/>
    </source>
</evidence>
<keyword evidence="1" id="KW-0312">Gluconeogenesis</keyword>
<proteinExistence type="predicted"/>
<keyword evidence="3 4" id="KW-0413">Isomerase</keyword>
<evidence type="ECO:0000313" key="5">
    <source>
        <dbReference type="Proteomes" id="UP000571701"/>
    </source>
</evidence>
<evidence type="ECO:0000256" key="3">
    <source>
        <dbReference type="ARBA" id="ARBA00023235"/>
    </source>
</evidence>
<feature type="non-terminal residue" evidence="4">
    <location>
        <position position="1"/>
    </location>
</feature>
<comment type="caution">
    <text evidence="4">The sequence shown here is derived from an EMBL/GenBank/DDBJ whole genome shotgun (WGS) entry which is preliminary data.</text>
</comment>
<dbReference type="GO" id="GO:0004347">
    <property type="term" value="F:glucose-6-phosphate isomerase activity"/>
    <property type="evidence" value="ECO:0007669"/>
    <property type="project" value="UniProtKB-EC"/>
</dbReference>
<dbReference type="GO" id="GO:0006094">
    <property type="term" value="P:gluconeogenesis"/>
    <property type="evidence" value="ECO:0007669"/>
    <property type="project" value="UniProtKB-KW"/>
</dbReference>
<dbReference type="SUPFAM" id="SSF53697">
    <property type="entry name" value="SIS domain"/>
    <property type="match status" value="1"/>
</dbReference>
<dbReference type="PANTHER" id="PTHR11469">
    <property type="entry name" value="GLUCOSE-6-PHOSPHATE ISOMERASE"/>
    <property type="match status" value="1"/>
</dbReference>
<dbReference type="GO" id="GO:0097367">
    <property type="term" value="F:carbohydrate derivative binding"/>
    <property type="evidence" value="ECO:0007669"/>
    <property type="project" value="InterPro"/>
</dbReference>
<dbReference type="GO" id="GO:0005829">
    <property type="term" value="C:cytosol"/>
    <property type="evidence" value="ECO:0007669"/>
    <property type="project" value="TreeGrafter"/>
</dbReference>
<keyword evidence="5" id="KW-1185">Reference proteome</keyword>